<sequence length="184" mass="20811">MKARTINIIILVVIFISCKNKTTGSEQVDNKQTSELKENIEPEFITQPGSTELKPESTDKIPEFLAAKYSRVYEYNGTDSRQLIGINFIAKDSIGYYLISESLPCDTEYHGKAFNQNYGLDPEIDEDEDGISYPAFQYSDNLQDHVIYIRVALDSSKVKIEYTGKEADGTDCVPNTLSIMERIK</sequence>
<reference evidence="1" key="1">
    <citation type="submission" date="2022-06" db="EMBL/GenBank/DDBJ databases">
        <title>Gramella sediminis sp. nov., isolated from deep-sea sediment of the Indian Ocean.</title>
        <authorList>
            <person name="Yang L."/>
        </authorList>
    </citation>
    <scope>NUCLEOTIDE SEQUENCE</scope>
    <source>
        <strain evidence="1">HMD3159</strain>
    </source>
</reference>
<dbReference type="PROSITE" id="PS51257">
    <property type="entry name" value="PROKAR_LIPOPROTEIN"/>
    <property type="match status" value="1"/>
</dbReference>
<protein>
    <submittedName>
        <fullName evidence="1">Uncharacterized protein</fullName>
    </submittedName>
</protein>
<proteinExistence type="predicted"/>
<dbReference type="Proteomes" id="UP001155077">
    <property type="component" value="Unassembled WGS sequence"/>
</dbReference>
<gene>
    <name evidence="1" type="ORF">NE848_10715</name>
</gene>
<dbReference type="EMBL" id="JAMSCK010000003">
    <property type="protein sequence ID" value="MCM8569854.1"/>
    <property type="molecule type" value="Genomic_DNA"/>
</dbReference>
<name>A0ABT0Z2B1_9FLAO</name>
<evidence type="ECO:0000313" key="2">
    <source>
        <dbReference type="Proteomes" id="UP001155077"/>
    </source>
</evidence>
<comment type="caution">
    <text evidence="1">The sequence shown here is derived from an EMBL/GenBank/DDBJ whole genome shotgun (WGS) entry which is preliminary data.</text>
</comment>
<evidence type="ECO:0000313" key="1">
    <source>
        <dbReference type="EMBL" id="MCM8569854.1"/>
    </source>
</evidence>
<dbReference type="RefSeq" id="WP_252113342.1">
    <property type="nucleotide sequence ID" value="NZ_JAMSCK010000003.1"/>
</dbReference>
<keyword evidence="2" id="KW-1185">Reference proteome</keyword>
<organism evidence="1 2">
    <name type="scientific">Gramella jeungdoensis</name>
    <dbReference type="NCBI Taxonomy" id="708091"/>
    <lineage>
        <taxon>Bacteria</taxon>
        <taxon>Pseudomonadati</taxon>
        <taxon>Bacteroidota</taxon>
        <taxon>Flavobacteriia</taxon>
        <taxon>Flavobacteriales</taxon>
        <taxon>Flavobacteriaceae</taxon>
        <taxon>Christiangramia</taxon>
    </lineage>
</organism>
<accession>A0ABT0Z2B1</accession>